<evidence type="ECO:0000259" key="3">
    <source>
        <dbReference type="Pfam" id="PF10566"/>
    </source>
</evidence>
<feature type="domain" description="Glycosyl-hydrolase 97 catalytic" evidence="3">
    <location>
        <begin position="287"/>
        <end position="430"/>
    </location>
</feature>
<reference evidence="6 7" key="1">
    <citation type="submission" date="2019-12" db="EMBL/GenBank/DDBJ databases">
        <title>Paenibacillus sp. nov. sp. isolated from soil.</title>
        <authorList>
            <person name="Kim J."/>
            <person name="Jeong S.E."/>
            <person name="Jung H.S."/>
            <person name="Jeon C.O."/>
        </authorList>
    </citation>
    <scope>NUCLEOTIDE SEQUENCE [LARGE SCALE GENOMIC DNA]</scope>
    <source>
        <strain evidence="6 7">5J-6</strain>
    </source>
</reference>
<proteinExistence type="predicted"/>
<dbReference type="Proteomes" id="UP000481087">
    <property type="component" value="Unassembled WGS sequence"/>
</dbReference>
<dbReference type="Pfam" id="PF14509">
    <property type="entry name" value="GH97_C"/>
    <property type="match status" value="1"/>
</dbReference>
<evidence type="ECO:0000313" key="6">
    <source>
        <dbReference type="EMBL" id="MZQ80906.1"/>
    </source>
</evidence>
<keyword evidence="2" id="KW-0326">Glycosidase</keyword>
<dbReference type="GO" id="GO:0016798">
    <property type="term" value="F:hydrolase activity, acting on glycosyl bonds"/>
    <property type="evidence" value="ECO:0007669"/>
    <property type="project" value="UniProtKB-KW"/>
</dbReference>
<evidence type="ECO:0000313" key="7">
    <source>
        <dbReference type="Proteomes" id="UP000481087"/>
    </source>
</evidence>
<dbReference type="Gene3D" id="2.70.98.10">
    <property type="match status" value="1"/>
</dbReference>
<keyword evidence="1" id="KW-0378">Hydrolase</keyword>
<comment type="caution">
    <text evidence="6">The sequence shown here is derived from an EMBL/GenBank/DDBJ whole genome shotgun (WGS) entry which is preliminary data.</text>
</comment>
<dbReference type="EMBL" id="WTUZ01000005">
    <property type="protein sequence ID" value="MZQ80906.1"/>
    <property type="molecule type" value="Genomic_DNA"/>
</dbReference>
<dbReference type="InterPro" id="IPR019563">
    <property type="entry name" value="GH97_catalytic"/>
</dbReference>
<dbReference type="Gene3D" id="2.60.40.1180">
    <property type="entry name" value="Golgi alpha-mannosidase II"/>
    <property type="match status" value="1"/>
</dbReference>
<evidence type="ECO:0000259" key="5">
    <source>
        <dbReference type="Pfam" id="PF14509"/>
    </source>
</evidence>
<feature type="domain" description="Glycosyl-hydrolase 97 C-terminal oligomerisation" evidence="5">
    <location>
        <begin position="516"/>
        <end position="617"/>
    </location>
</feature>
<dbReference type="GO" id="GO:0030246">
    <property type="term" value="F:carbohydrate binding"/>
    <property type="evidence" value="ECO:0007669"/>
    <property type="project" value="InterPro"/>
</dbReference>
<dbReference type="Gene3D" id="3.20.20.70">
    <property type="entry name" value="Aldolase class I"/>
    <property type="match status" value="1"/>
</dbReference>
<dbReference type="InterPro" id="IPR029483">
    <property type="entry name" value="GH97_C"/>
</dbReference>
<dbReference type="AlphaFoldDB" id="A0A6L8UUS1"/>
<dbReference type="PANTHER" id="PTHR35803:SF2">
    <property type="entry name" value="RETAINING ALPHA-GALACTOSIDASE"/>
    <property type="match status" value="1"/>
</dbReference>
<feature type="domain" description="Glycosyl-hydrolase 97 N-terminal" evidence="4">
    <location>
        <begin position="26"/>
        <end position="271"/>
    </location>
</feature>
<protein>
    <submittedName>
        <fullName evidence="6">Alpha-glucosidase</fullName>
    </submittedName>
</protein>
<dbReference type="InterPro" id="IPR052720">
    <property type="entry name" value="Glycosyl_hydrolase_97"/>
</dbReference>
<dbReference type="InterPro" id="IPR013780">
    <property type="entry name" value="Glyco_hydro_b"/>
</dbReference>
<sequence length="622" mass="70704">MISKIGRKVLSMNEAVQSIRKQIWHLSSPDGRLQVNVMLSDQGSLSYQVEINGTELIATSPLGIITDRMAFTEGLEFIGIASTEINESYSMPHGKMKHCVHQANEMALHFTKRTHALQVFFRAYDDAIAFRYQMPEEGYLQILSEPTGFALPQDRLINVWAQKFMECYERTYDHSMLELMEEDGYAMPMLFQIGNDGWMLLSEAGVYGSYCASHLKVSKKHPRLLELAFAPDQEGPNVTEGPFATPWRVAIIGDELSTIVESMAVFHLNPPSVIEDMSWIRPGRSAWSWYSDSASCRDQEKQLRFIDFAANMGWEYSLVDGGWDREESTVNVPELIEYAETKGVGIWLWSHFKGLKEEEMCRSKMRLWSSWGVKGVKVDFFDSDSQERIQVYDRIAEVALENQLMINYHGATKPSGEQRRWPHVMTREGIFGAEYWKNPLNEGPNAVHNCTVPFTRNVVGSMDYTPVTFTNLTRTGHCHQLALAVLFESAVQNFADSIEAYEQSAGKPFLQQVPTTWDQTLLLEGFPGRYVTMARRSGSDWFVGAICAASGRTACVNLDFLEDGVVYIAEIYEEVFDKLDHYRFKHATEITIRHETVTKKDSLLMKLRVNGGSVIRIVKASN</sequence>
<organism evidence="6 7">
    <name type="scientific">Paenibacillus silvestris</name>
    <dbReference type="NCBI Taxonomy" id="2606219"/>
    <lineage>
        <taxon>Bacteria</taxon>
        <taxon>Bacillati</taxon>
        <taxon>Bacillota</taxon>
        <taxon>Bacilli</taxon>
        <taxon>Bacillales</taxon>
        <taxon>Paenibacillaceae</taxon>
        <taxon>Paenibacillus</taxon>
    </lineage>
</organism>
<evidence type="ECO:0000259" key="4">
    <source>
        <dbReference type="Pfam" id="PF14508"/>
    </source>
</evidence>
<keyword evidence="7" id="KW-1185">Reference proteome</keyword>
<evidence type="ECO:0000256" key="2">
    <source>
        <dbReference type="ARBA" id="ARBA00023295"/>
    </source>
</evidence>
<dbReference type="SUPFAM" id="SSF51445">
    <property type="entry name" value="(Trans)glycosidases"/>
    <property type="match status" value="1"/>
</dbReference>
<dbReference type="InterPro" id="IPR029486">
    <property type="entry name" value="GH97_N"/>
</dbReference>
<dbReference type="InterPro" id="IPR013785">
    <property type="entry name" value="Aldolase_TIM"/>
</dbReference>
<name>A0A6L8UUS1_9BACL</name>
<gene>
    <name evidence="6" type="ORF">GQF01_01970</name>
</gene>
<dbReference type="PANTHER" id="PTHR35803">
    <property type="entry name" value="GLUCAN 1,4-ALPHA-GLUCOSIDASE SUSB-RELATED"/>
    <property type="match status" value="1"/>
</dbReference>
<dbReference type="InterPro" id="IPR017853">
    <property type="entry name" value="GH"/>
</dbReference>
<dbReference type="InterPro" id="IPR014718">
    <property type="entry name" value="GH-type_carb-bd"/>
</dbReference>
<dbReference type="Pfam" id="PF14508">
    <property type="entry name" value="GH97_N"/>
    <property type="match status" value="1"/>
</dbReference>
<accession>A0A6L8UUS1</accession>
<evidence type="ECO:0000256" key="1">
    <source>
        <dbReference type="ARBA" id="ARBA00022801"/>
    </source>
</evidence>
<dbReference type="Pfam" id="PF10566">
    <property type="entry name" value="Glyco_hydro_97"/>
    <property type="match status" value="1"/>
</dbReference>